<dbReference type="InterPro" id="IPR048405">
    <property type="entry name" value="GldM_Ig-like-1"/>
</dbReference>
<dbReference type="NCBIfam" id="TIGR03517">
    <property type="entry name" value="GldM_gliding"/>
    <property type="match status" value="1"/>
</dbReference>
<dbReference type="Pfam" id="PF12080">
    <property type="entry name" value="GldM_4th"/>
    <property type="match status" value="1"/>
</dbReference>
<evidence type="ECO:0000259" key="4">
    <source>
        <dbReference type="Pfam" id="PF21602"/>
    </source>
</evidence>
<dbReference type="InterPro" id="IPR022719">
    <property type="entry name" value="Motility-assoc_prot_GldM_C"/>
</dbReference>
<dbReference type="Pfam" id="PF21601">
    <property type="entry name" value="GldM_2nd"/>
    <property type="match status" value="1"/>
</dbReference>
<organism evidence="5 6">
    <name type="scientific">Shiella aurantiaca</name>
    <dbReference type="NCBI Taxonomy" id="3058365"/>
    <lineage>
        <taxon>Bacteria</taxon>
        <taxon>Pseudomonadati</taxon>
        <taxon>Bacteroidota</taxon>
        <taxon>Cytophagia</taxon>
        <taxon>Cytophagales</taxon>
        <taxon>Shiellaceae</taxon>
        <taxon>Shiella</taxon>
    </lineage>
</organism>
<dbReference type="InterPro" id="IPR019859">
    <property type="entry name" value="Motility-assoc_prot_GldM"/>
</dbReference>
<keyword evidence="6" id="KW-1185">Reference proteome</keyword>
<protein>
    <submittedName>
        <fullName evidence="5">Gliding motility protein GldM</fullName>
    </submittedName>
</protein>
<evidence type="ECO:0000259" key="3">
    <source>
        <dbReference type="Pfam" id="PF21601"/>
    </source>
</evidence>
<proteinExistence type="predicted"/>
<dbReference type="RefSeq" id="WP_320004682.1">
    <property type="nucleotide sequence ID" value="NZ_JAUHJS010000005.1"/>
</dbReference>
<evidence type="ECO:0000313" key="6">
    <source>
        <dbReference type="Proteomes" id="UP001168552"/>
    </source>
</evidence>
<dbReference type="Proteomes" id="UP001168552">
    <property type="component" value="Unassembled WGS sequence"/>
</dbReference>
<feature type="domain" description="Gliding motility-associated protein GldM C-terminal" evidence="1">
    <location>
        <begin position="407"/>
        <end position="522"/>
    </location>
</feature>
<dbReference type="InterPro" id="IPR048406">
    <property type="entry name" value="GldM_Ig-like-2"/>
</dbReference>
<dbReference type="Pfam" id="PF12081">
    <property type="entry name" value="GldM_1st"/>
    <property type="match status" value="1"/>
</dbReference>
<name>A0ABT8F6Y4_9BACT</name>
<evidence type="ECO:0000259" key="2">
    <source>
        <dbReference type="Pfam" id="PF12081"/>
    </source>
</evidence>
<gene>
    <name evidence="5" type="primary">gldM</name>
    <name evidence="5" type="ORF">QWY31_11585</name>
</gene>
<feature type="domain" description="Gliding motility-associated protein GldM N-terminal" evidence="2">
    <location>
        <begin position="32"/>
        <end position="217"/>
    </location>
</feature>
<feature type="domain" description="Gliding motility-associated protein GldM second immunoglobulin-like" evidence="4">
    <location>
        <begin position="326"/>
        <end position="404"/>
    </location>
</feature>
<accession>A0ABT8F6Y4</accession>
<comment type="caution">
    <text evidence="5">The sequence shown here is derived from an EMBL/GenBank/DDBJ whole genome shotgun (WGS) entry which is preliminary data.</text>
</comment>
<reference evidence="5" key="1">
    <citation type="submission" date="2023-06" db="EMBL/GenBank/DDBJ databases">
        <title>Cytophagales bacterium Strain LB-30, isolated from soil.</title>
        <authorList>
            <person name="Liu B."/>
        </authorList>
    </citation>
    <scope>NUCLEOTIDE SEQUENCE</scope>
    <source>
        <strain evidence="5">LB-30</strain>
    </source>
</reference>
<evidence type="ECO:0000259" key="1">
    <source>
        <dbReference type="Pfam" id="PF12080"/>
    </source>
</evidence>
<dbReference type="Pfam" id="PF21602">
    <property type="entry name" value="GldM_3rd"/>
    <property type="match status" value="1"/>
</dbReference>
<sequence length="527" mass="57068">MAGGKETPRQKMVGMMYLVLTALLALQVSNTVLEKFIFINQSLERQVGEYSVKNKEKVDAIKKAVGDAGNRGEDVKVMNHAEEVRKATSELLAYMTATKEEIIEVTGGKDENGHMLGAKDEENMANLMINQGKANEMQKKLNDYAAYLAKSTGDTFSPLALDGKDNPVFKDDPNQNTKDFAHLTFEMSPAAAGLASISQLETEVLAYEARALEDLARKVGAEDVKFDKVIPMVLPESKIVAAGAKYQAEMFIAASSSGITPTMKYDGKDIPVTDGKGKVEFTATPGTYDADGYAKKTFKAEITVKLPGGRDTTYTNNIEYFVTKPVIQIQSASVSALYLNCGNELNVQVPALGAAYDPSFQTTGGTNEKGAKKGLVTIVPNSKEVKLSVYNGGNLLGTETFKVRPIPKPEITVTAGGKPVNEKMGESITKLRRLEIKAVPDEGFASFLPKDAQYRVTEAEVTLARGSRPVAGPMKVTNEVADLSSFQGPAKPGDRIVVEIKDVKRRNYKGSVENVNMGVQIKQIPLN</sequence>
<feature type="domain" description="Gliding motility-associated protein GldM first immunoglobulin-like" evidence="3">
    <location>
        <begin position="220"/>
        <end position="324"/>
    </location>
</feature>
<evidence type="ECO:0000313" key="5">
    <source>
        <dbReference type="EMBL" id="MDN4166148.1"/>
    </source>
</evidence>
<dbReference type="InterPro" id="IPR022720">
    <property type="entry name" value="Motility-assoc_prot_GldM_N"/>
</dbReference>
<dbReference type="EMBL" id="JAUHJS010000005">
    <property type="protein sequence ID" value="MDN4166148.1"/>
    <property type="molecule type" value="Genomic_DNA"/>
</dbReference>